<organism evidence="4 5">
    <name type="scientific">Paraglomus brasilianum</name>
    <dbReference type="NCBI Taxonomy" id="144538"/>
    <lineage>
        <taxon>Eukaryota</taxon>
        <taxon>Fungi</taxon>
        <taxon>Fungi incertae sedis</taxon>
        <taxon>Mucoromycota</taxon>
        <taxon>Glomeromycotina</taxon>
        <taxon>Glomeromycetes</taxon>
        <taxon>Paraglomerales</taxon>
        <taxon>Paraglomeraceae</taxon>
        <taxon>Paraglomus</taxon>
    </lineage>
</organism>
<dbReference type="OrthoDB" id="5588846at2759"/>
<dbReference type="PANTHER" id="PTHR46809:SF2">
    <property type="entry name" value="GH21273P"/>
    <property type="match status" value="1"/>
</dbReference>
<evidence type="ECO:0000256" key="2">
    <source>
        <dbReference type="ARBA" id="ARBA00022737"/>
    </source>
</evidence>
<dbReference type="Proteomes" id="UP000789739">
    <property type="component" value="Unassembled WGS sequence"/>
</dbReference>
<feature type="domain" description="MIR" evidence="3">
    <location>
        <begin position="273"/>
        <end position="324"/>
    </location>
</feature>
<dbReference type="Pfam" id="PF02815">
    <property type="entry name" value="MIR"/>
    <property type="match status" value="1"/>
</dbReference>
<dbReference type="AlphaFoldDB" id="A0A9N8W9D0"/>
<evidence type="ECO:0000259" key="3">
    <source>
        <dbReference type="PROSITE" id="PS50919"/>
    </source>
</evidence>
<keyword evidence="5" id="KW-1185">Reference proteome</keyword>
<keyword evidence="1" id="KW-0732">Signal</keyword>
<reference evidence="4" key="1">
    <citation type="submission" date="2021-06" db="EMBL/GenBank/DDBJ databases">
        <authorList>
            <person name="Kallberg Y."/>
            <person name="Tangrot J."/>
            <person name="Rosling A."/>
        </authorList>
    </citation>
    <scope>NUCLEOTIDE SEQUENCE</scope>
    <source>
        <strain evidence="4">BR232B</strain>
    </source>
</reference>
<sequence length="325" mass="37768">MEALPEYDGSQDPKDWVNKIQAYCLLNRTFAECEMVKIALLRVNKTIKIDKDISTLEGLISALRSCKQYNLHLKFLRDKLSVIKYNGRDDLYGFVNLIRNWVLELGLENDVECVRGCLVNAFTNKTIRKNFEEKSSDIADVETLLETFYDLNASLNQCLKYGSTVLLKHVVTGNYLSSNHDHYSSGSRFQIVYGNKDTYNQDNYWMVQPTGRVLDEYVRYNAKISLRHIATSEMLHSHRQTSPISGQQEVCCFDQYDSNNYWTPLSTSNPESDDFWKIDDIVNIKHIETNGKLHSHACFLDEDRQEVTCFYENDDNDKWQVTLKD</sequence>
<comment type="caution">
    <text evidence="4">The sequence shown here is derived from an EMBL/GenBank/DDBJ whole genome shotgun (WGS) entry which is preliminary data.</text>
</comment>
<dbReference type="SMART" id="SM00472">
    <property type="entry name" value="MIR"/>
    <property type="match status" value="3"/>
</dbReference>
<dbReference type="PROSITE" id="PS50919">
    <property type="entry name" value="MIR"/>
    <property type="match status" value="3"/>
</dbReference>
<evidence type="ECO:0000256" key="1">
    <source>
        <dbReference type="ARBA" id="ARBA00022729"/>
    </source>
</evidence>
<keyword evidence="2" id="KW-0677">Repeat</keyword>
<evidence type="ECO:0000313" key="5">
    <source>
        <dbReference type="Proteomes" id="UP000789739"/>
    </source>
</evidence>
<dbReference type="EMBL" id="CAJVPI010000086">
    <property type="protein sequence ID" value="CAG8476754.1"/>
    <property type="molecule type" value="Genomic_DNA"/>
</dbReference>
<dbReference type="SUPFAM" id="SSF82109">
    <property type="entry name" value="MIR domain"/>
    <property type="match status" value="1"/>
</dbReference>
<protein>
    <submittedName>
        <fullName evidence="4">10085_t:CDS:1</fullName>
    </submittedName>
</protein>
<feature type="domain" description="MIR" evidence="3">
    <location>
        <begin position="215"/>
        <end position="267"/>
    </location>
</feature>
<name>A0A9N8W9D0_9GLOM</name>
<dbReference type="InterPro" id="IPR016093">
    <property type="entry name" value="MIR_motif"/>
</dbReference>
<gene>
    <name evidence="4" type="ORF">PBRASI_LOCUS1361</name>
</gene>
<dbReference type="PANTHER" id="PTHR46809">
    <property type="entry name" value="STROMAL CELL-DERIVED FACTOR 2-LIKE PROTEIN"/>
    <property type="match status" value="1"/>
</dbReference>
<dbReference type="Gene3D" id="2.80.10.50">
    <property type="match status" value="1"/>
</dbReference>
<accession>A0A9N8W9D0</accession>
<dbReference type="InterPro" id="IPR036300">
    <property type="entry name" value="MIR_dom_sf"/>
</dbReference>
<evidence type="ECO:0000313" key="4">
    <source>
        <dbReference type="EMBL" id="CAG8476754.1"/>
    </source>
</evidence>
<feature type="domain" description="MIR" evidence="3">
    <location>
        <begin position="156"/>
        <end position="210"/>
    </location>
</feature>
<proteinExistence type="predicted"/>